<organism evidence="6 7">
    <name type="scientific">Hydrogenimonas cancrithermarum</name>
    <dbReference type="NCBI Taxonomy" id="2993563"/>
    <lineage>
        <taxon>Bacteria</taxon>
        <taxon>Pseudomonadati</taxon>
        <taxon>Campylobacterota</taxon>
        <taxon>Epsilonproteobacteria</taxon>
        <taxon>Campylobacterales</taxon>
        <taxon>Hydrogenimonadaceae</taxon>
        <taxon>Hydrogenimonas</taxon>
    </lineage>
</organism>
<evidence type="ECO:0000256" key="1">
    <source>
        <dbReference type="ARBA" id="ARBA00007074"/>
    </source>
</evidence>
<reference evidence="6 7" key="1">
    <citation type="submission" date="2023-03" db="EMBL/GenBank/DDBJ databases">
        <title>Description of Hydrogenimonas sp. ISO32.</title>
        <authorList>
            <person name="Mino S."/>
            <person name="Fukazawa S."/>
            <person name="Sawabe T."/>
        </authorList>
    </citation>
    <scope>NUCLEOTIDE SEQUENCE [LARGE SCALE GENOMIC DNA]</scope>
    <source>
        <strain evidence="6 7">ISO32</strain>
    </source>
</reference>
<dbReference type="RefSeq" id="WP_286336350.1">
    <property type="nucleotide sequence ID" value="NZ_AP027370.1"/>
</dbReference>
<keyword evidence="4" id="KW-0788">Thiol protease</keyword>
<dbReference type="Pfam" id="PF00877">
    <property type="entry name" value="NLPC_P60"/>
    <property type="match status" value="1"/>
</dbReference>
<dbReference type="InterPro" id="IPR026864">
    <property type="entry name" value="SH3b2-type_SH3"/>
</dbReference>
<gene>
    <name evidence="6" type="ORF">HCR_17070</name>
</gene>
<feature type="domain" description="NlpC/P60" evidence="5">
    <location>
        <begin position="276"/>
        <end position="416"/>
    </location>
</feature>
<dbReference type="Pfam" id="PF12912">
    <property type="entry name" value="N_NLPC_P60"/>
    <property type="match status" value="1"/>
</dbReference>
<evidence type="ECO:0000313" key="6">
    <source>
        <dbReference type="EMBL" id="BDY13395.1"/>
    </source>
</evidence>
<dbReference type="InterPro" id="IPR000064">
    <property type="entry name" value="NLP_P60_dom"/>
</dbReference>
<evidence type="ECO:0000313" key="7">
    <source>
        <dbReference type="Proteomes" id="UP001321445"/>
    </source>
</evidence>
<dbReference type="Pfam" id="PF12914">
    <property type="entry name" value="SH3_7"/>
    <property type="match status" value="1"/>
</dbReference>
<dbReference type="InterPro" id="IPR025606">
    <property type="entry name" value="NLPC/P60_N_dom"/>
</dbReference>
<proteinExistence type="inferred from homology"/>
<evidence type="ECO:0000256" key="2">
    <source>
        <dbReference type="ARBA" id="ARBA00022670"/>
    </source>
</evidence>
<dbReference type="Pfam" id="PF12913">
    <property type="entry name" value="SH3_6"/>
    <property type="match status" value="1"/>
</dbReference>
<dbReference type="InterPro" id="IPR039439">
    <property type="entry name" value="SH3b1_dom"/>
</dbReference>
<dbReference type="Gene3D" id="3.90.1720.10">
    <property type="entry name" value="endopeptidase domain like (from Nostoc punctiforme)"/>
    <property type="match status" value="1"/>
</dbReference>
<keyword evidence="7" id="KW-1185">Reference proteome</keyword>
<dbReference type="PROSITE" id="PS51257">
    <property type="entry name" value="PROKAR_LIPOPROTEIN"/>
    <property type="match status" value="1"/>
</dbReference>
<evidence type="ECO:0000259" key="5">
    <source>
        <dbReference type="PROSITE" id="PS51935"/>
    </source>
</evidence>
<dbReference type="PIRSF" id="PIRSF019015">
    <property type="entry name" value="P60_peptidase_YkfC"/>
    <property type="match status" value="1"/>
</dbReference>
<dbReference type="PROSITE" id="PS51935">
    <property type="entry name" value="NLPC_P60"/>
    <property type="match status" value="1"/>
</dbReference>
<evidence type="ECO:0000256" key="3">
    <source>
        <dbReference type="ARBA" id="ARBA00022801"/>
    </source>
</evidence>
<dbReference type="InterPro" id="IPR038765">
    <property type="entry name" value="Papain-like_cys_pep_sf"/>
</dbReference>
<evidence type="ECO:0000256" key="4">
    <source>
        <dbReference type="ARBA" id="ARBA00022807"/>
    </source>
</evidence>
<dbReference type="EMBL" id="AP027370">
    <property type="protein sequence ID" value="BDY13395.1"/>
    <property type="molecule type" value="Genomic_DNA"/>
</dbReference>
<keyword evidence="2" id="KW-0645">Protease</keyword>
<dbReference type="GO" id="GO:0016787">
    <property type="term" value="F:hydrolase activity"/>
    <property type="evidence" value="ECO:0007669"/>
    <property type="project" value="UniProtKB-KW"/>
</dbReference>
<dbReference type="Proteomes" id="UP001321445">
    <property type="component" value="Chromosome"/>
</dbReference>
<comment type="similarity">
    <text evidence="1">Belongs to the peptidase C40 family.</text>
</comment>
<dbReference type="InterPro" id="IPR027017">
    <property type="entry name" value="P60_peptidase_YkfC"/>
</dbReference>
<keyword evidence="3 6" id="KW-0378">Hydrolase</keyword>
<name>A0ABM8FM38_9BACT</name>
<protein>
    <submittedName>
        <fullName evidence="6">Hydrolase Nlp/P60</fullName>
    </submittedName>
</protein>
<dbReference type="SUPFAM" id="SSF54001">
    <property type="entry name" value="Cysteine proteinases"/>
    <property type="match status" value="1"/>
</dbReference>
<sequence>MSRSHFGLVLALLWLAWFAGCAPKSPHLLETSTQIAPFLKQVSGPLPKTQEKRLYADFLARYYRPWQLDELDTTAETASWAVRHYAGKALFAENRRPLPKARFDAWVENADYEAFNTLKRHAIVVHPTSLRLFPTRRPIFYDPSLPGEGYPFDYNQNSAIKACTPLIVSHLSRDGGWAFVQSPFALGWLPVRDIAFVSEKQIETIMRLPKLAVLKEYIPVYDGRQNFLFYAKMATLFPWAGEEEGFYKILVPQKEGGSLSLSRSLLPKAWASAMPLEMKRENVGRVASQLLGEPYGWGGMAEDRDCSAMTRDFFAPFGIWLPRNSKAQAKAGKAIDLQTLSAKEKERIILKEAVPFRTLLYLPGHIMLYVGKQEGRAYAMHNIWGIRTGNGGRYIVGKAVITDLWLGENLPEADKASLLIERIRSMNIVVEF</sequence>
<accession>A0ABM8FM38</accession>